<dbReference type="Proteomes" id="UP000305948">
    <property type="component" value="Unassembled WGS sequence"/>
</dbReference>
<protein>
    <submittedName>
        <fullName evidence="1">Uncharacterized protein</fullName>
    </submittedName>
</protein>
<reference evidence="1 2" key="1">
    <citation type="journal article" date="2019" name="Nat. Ecol. Evol.">
        <title>Megaphylogeny resolves global patterns of mushroom evolution.</title>
        <authorList>
            <person name="Varga T."/>
            <person name="Krizsan K."/>
            <person name="Foldi C."/>
            <person name="Dima B."/>
            <person name="Sanchez-Garcia M."/>
            <person name="Sanchez-Ramirez S."/>
            <person name="Szollosi G.J."/>
            <person name="Szarkandi J.G."/>
            <person name="Papp V."/>
            <person name="Albert L."/>
            <person name="Andreopoulos W."/>
            <person name="Angelini C."/>
            <person name="Antonin V."/>
            <person name="Barry K.W."/>
            <person name="Bougher N.L."/>
            <person name="Buchanan P."/>
            <person name="Buyck B."/>
            <person name="Bense V."/>
            <person name="Catcheside P."/>
            <person name="Chovatia M."/>
            <person name="Cooper J."/>
            <person name="Damon W."/>
            <person name="Desjardin D."/>
            <person name="Finy P."/>
            <person name="Geml J."/>
            <person name="Haridas S."/>
            <person name="Hughes K."/>
            <person name="Justo A."/>
            <person name="Karasinski D."/>
            <person name="Kautmanova I."/>
            <person name="Kiss B."/>
            <person name="Kocsube S."/>
            <person name="Kotiranta H."/>
            <person name="LaButti K.M."/>
            <person name="Lechner B.E."/>
            <person name="Liimatainen K."/>
            <person name="Lipzen A."/>
            <person name="Lukacs Z."/>
            <person name="Mihaltcheva S."/>
            <person name="Morgado L.N."/>
            <person name="Niskanen T."/>
            <person name="Noordeloos M.E."/>
            <person name="Ohm R.A."/>
            <person name="Ortiz-Santana B."/>
            <person name="Ovrebo C."/>
            <person name="Racz N."/>
            <person name="Riley R."/>
            <person name="Savchenko A."/>
            <person name="Shiryaev A."/>
            <person name="Soop K."/>
            <person name="Spirin V."/>
            <person name="Szebenyi C."/>
            <person name="Tomsovsky M."/>
            <person name="Tulloss R.E."/>
            <person name="Uehling J."/>
            <person name="Grigoriev I.V."/>
            <person name="Vagvolgyi C."/>
            <person name="Papp T."/>
            <person name="Martin F.M."/>
            <person name="Miettinen O."/>
            <person name="Hibbett D.S."/>
            <person name="Nagy L.G."/>
        </authorList>
    </citation>
    <scope>NUCLEOTIDE SEQUENCE [LARGE SCALE GENOMIC DNA]</scope>
    <source>
        <strain evidence="1 2">OMC1185</strain>
    </source>
</reference>
<proteinExistence type="predicted"/>
<sequence>MRSKSGHRLSRWSQSASRATALYALHTNARWYISVLQVEVQRPLVSRIERHIISRTSTGTINATRCLFGDVLPESQWHGQKNRTAFPTYWIDAHCSALHDQAIRDVSCHNCIRHRKRGETSRAGLIVSKDGSDRGVPPALAEEMHNKEPCRHCSTNMYKTAPCTQ</sequence>
<evidence type="ECO:0000313" key="1">
    <source>
        <dbReference type="EMBL" id="TFK45300.1"/>
    </source>
</evidence>
<name>A0A5C3MJB1_9AGAM</name>
<organism evidence="1 2">
    <name type="scientific">Heliocybe sulcata</name>
    <dbReference type="NCBI Taxonomy" id="5364"/>
    <lineage>
        <taxon>Eukaryota</taxon>
        <taxon>Fungi</taxon>
        <taxon>Dikarya</taxon>
        <taxon>Basidiomycota</taxon>
        <taxon>Agaricomycotina</taxon>
        <taxon>Agaricomycetes</taxon>
        <taxon>Gloeophyllales</taxon>
        <taxon>Gloeophyllaceae</taxon>
        <taxon>Heliocybe</taxon>
    </lineage>
</organism>
<gene>
    <name evidence="1" type="ORF">OE88DRAFT_1226254</name>
</gene>
<dbReference type="EMBL" id="ML213547">
    <property type="protein sequence ID" value="TFK45300.1"/>
    <property type="molecule type" value="Genomic_DNA"/>
</dbReference>
<dbReference type="AlphaFoldDB" id="A0A5C3MJB1"/>
<accession>A0A5C3MJB1</accession>
<evidence type="ECO:0000313" key="2">
    <source>
        <dbReference type="Proteomes" id="UP000305948"/>
    </source>
</evidence>
<keyword evidence="2" id="KW-1185">Reference proteome</keyword>